<evidence type="ECO:0000313" key="2">
    <source>
        <dbReference type="Proteomes" id="UP000319383"/>
    </source>
</evidence>
<accession>A0A517ZIR8</accession>
<protein>
    <submittedName>
        <fullName evidence="1">Uncharacterized protein</fullName>
    </submittedName>
</protein>
<evidence type="ECO:0000313" key="1">
    <source>
        <dbReference type="EMBL" id="QDU42371.1"/>
    </source>
</evidence>
<sequence>MVPGNAIVGEFNKMTTVYRERTIPHHRRRCDGFHSNGIGTSTHMNLRAGVCFELTA</sequence>
<dbReference type="AlphaFoldDB" id="A0A517ZIR8"/>
<keyword evidence="2" id="KW-1185">Reference proteome</keyword>
<name>A0A517ZIR8_9PLAN</name>
<reference evidence="1 2" key="1">
    <citation type="submission" date="2019-02" db="EMBL/GenBank/DDBJ databases">
        <title>Deep-cultivation of Planctomycetes and their phenomic and genomic characterization uncovers novel biology.</title>
        <authorList>
            <person name="Wiegand S."/>
            <person name="Jogler M."/>
            <person name="Boedeker C."/>
            <person name="Pinto D."/>
            <person name="Vollmers J."/>
            <person name="Rivas-Marin E."/>
            <person name="Kohn T."/>
            <person name="Peeters S.H."/>
            <person name="Heuer A."/>
            <person name="Rast P."/>
            <person name="Oberbeckmann S."/>
            <person name="Bunk B."/>
            <person name="Jeske O."/>
            <person name="Meyerdierks A."/>
            <person name="Storesund J.E."/>
            <person name="Kallscheuer N."/>
            <person name="Luecker S."/>
            <person name="Lage O.M."/>
            <person name="Pohl T."/>
            <person name="Merkel B.J."/>
            <person name="Hornburger P."/>
            <person name="Mueller R.-W."/>
            <person name="Bruemmer F."/>
            <person name="Labrenz M."/>
            <person name="Spormann A.M."/>
            <person name="Op den Camp H."/>
            <person name="Overmann J."/>
            <person name="Amann R."/>
            <person name="Jetten M.S.M."/>
            <person name="Mascher T."/>
            <person name="Medema M.H."/>
            <person name="Devos D.P."/>
            <person name="Kaster A.-K."/>
            <person name="Ovreas L."/>
            <person name="Rohde M."/>
            <person name="Galperin M.Y."/>
            <person name="Jogler C."/>
        </authorList>
    </citation>
    <scope>NUCLEOTIDE SEQUENCE [LARGE SCALE GENOMIC DNA]</scope>
    <source>
        <strain evidence="1 2">Mal52</strain>
    </source>
</reference>
<gene>
    <name evidence="1" type="ORF">Mal52_08270</name>
</gene>
<dbReference type="KEGG" id="sdyn:Mal52_08270"/>
<dbReference type="Proteomes" id="UP000319383">
    <property type="component" value="Chromosome"/>
</dbReference>
<proteinExistence type="predicted"/>
<dbReference type="EMBL" id="CP036276">
    <property type="protein sequence ID" value="QDU42371.1"/>
    <property type="molecule type" value="Genomic_DNA"/>
</dbReference>
<organism evidence="1 2">
    <name type="scientific">Symmachiella dynata</name>
    <dbReference type="NCBI Taxonomy" id="2527995"/>
    <lineage>
        <taxon>Bacteria</taxon>
        <taxon>Pseudomonadati</taxon>
        <taxon>Planctomycetota</taxon>
        <taxon>Planctomycetia</taxon>
        <taxon>Planctomycetales</taxon>
        <taxon>Planctomycetaceae</taxon>
        <taxon>Symmachiella</taxon>
    </lineage>
</organism>